<proteinExistence type="predicted"/>
<dbReference type="PANTHER" id="PTHR38011:SF2">
    <property type="entry name" value="BIFUNCTIONAL DEAMINASE-REDUCTASE DOMAIN PROTEIN"/>
    <property type="match status" value="1"/>
</dbReference>
<feature type="domain" description="Bacterial bifunctional deaminase-reductase C-terminal" evidence="1">
    <location>
        <begin position="2"/>
        <end position="188"/>
    </location>
</feature>
<dbReference type="InterPro" id="IPR002734">
    <property type="entry name" value="RibDG_C"/>
</dbReference>
<dbReference type="InterPro" id="IPR050765">
    <property type="entry name" value="Riboflavin_Biosynth_HTPR"/>
</dbReference>
<evidence type="ECO:0000313" key="2">
    <source>
        <dbReference type="EMBL" id="MCO6048794.1"/>
    </source>
</evidence>
<protein>
    <submittedName>
        <fullName evidence="2">Dihydrofolate reductase family protein</fullName>
    </submittedName>
</protein>
<evidence type="ECO:0000259" key="1">
    <source>
        <dbReference type="Pfam" id="PF01872"/>
    </source>
</evidence>
<organism evidence="2 3">
    <name type="scientific">Mesorhizobium liriopis</name>
    <dbReference type="NCBI Taxonomy" id="2953882"/>
    <lineage>
        <taxon>Bacteria</taxon>
        <taxon>Pseudomonadati</taxon>
        <taxon>Pseudomonadota</taxon>
        <taxon>Alphaproteobacteria</taxon>
        <taxon>Hyphomicrobiales</taxon>
        <taxon>Phyllobacteriaceae</taxon>
        <taxon>Mesorhizobium</taxon>
    </lineage>
</organism>
<accession>A0ABT1C1U9</accession>
<name>A0ABT1C1U9_9HYPH</name>
<dbReference type="Gene3D" id="3.40.430.10">
    <property type="entry name" value="Dihydrofolate Reductase, subunit A"/>
    <property type="match status" value="1"/>
</dbReference>
<dbReference type="RefSeq" id="WP_252815942.1">
    <property type="nucleotide sequence ID" value="NZ_JAMXQS010000002.1"/>
</dbReference>
<comment type="caution">
    <text evidence="2">The sequence shown here is derived from an EMBL/GenBank/DDBJ whole genome shotgun (WGS) entry which is preliminary data.</text>
</comment>
<dbReference type="Proteomes" id="UP001205906">
    <property type="component" value="Unassembled WGS sequence"/>
</dbReference>
<sequence>MRKILVGAFVSLDGVMQGPGGPEEDMSDGFSLGGWTVPFFDEAGGQAVDRLMREPFDLLLGRKTYDIFAGYWPKDPNADRPIGQRFNAITKYVASRNPDISLSWHNSVHLGPDPMEAVRRLKEEDGPNLLTQGSADLLQTLLNGDLVDELTLLVFPVVLGAGKRLFTDAIAPSTFALLDSTRTPSGVVVSRYRRQAEGVKTGSFA</sequence>
<dbReference type="EMBL" id="JAMXQS010000002">
    <property type="protein sequence ID" value="MCO6048794.1"/>
    <property type="molecule type" value="Genomic_DNA"/>
</dbReference>
<dbReference type="PANTHER" id="PTHR38011">
    <property type="entry name" value="DIHYDROFOLATE REDUCTASE FAMILY PROTEIN (AFU_ORTHOLOGUE AFUA_8G06820)"/>
    <property type="match status" value="1"/>
</dbReference>
<dbReference type="InterPro" id="IPR024072">
    <property type="entry name" value="DHFR-like_dom_sf"/>
</dbReference>
<dbReference type="SUPFAM" id="SSF53597">
    <property type="entry name" value="Dihydrofolate reductase-like"/>
    <property type="match status" value="1"/>
</dbReference>
<dbReference type="Pfam" id="PF01872">
    <property type="entry name" value="RibD_C"/>
    <property type="match status" value="1"/>
</dbReference>
<evidence type="ECO:0000313" key="3">
    <source>
        <dbReference type="Proteomes" id="UP001205906"/>
    </source>
</evidence>
<keyword evidence="3" id="KW-1185">Reference proteome</keyword>
<reference evidence="2 3" key="1">
    <citation type="submission" date="2022-06" db="EMBL/GenBank/DDBJ databases">
        <title>Mesorhizobium sp. strain RP14 Genome sequencing and assembly.</title>
        <authorList>
            <person name="Kim I."/>
        </authorList>
    </citation>
    <scope>NUCLEOTIDE SEQUENCE [LARGE SCALE GENOMIC DNA]</scope>
    <source>
        <strain evidence="3">RP14(2022)</strain>
    </source>
</reference>
<gene>
    <name evidence="2" type="ORF">NGM99_03210</name>
</gene>